<feature type="compositionally biased region" description="Polar residues" evidence="1">
    <location>
        <begin position="376"/>
        <end position="392"/>
    </location>
</feature>
<gene>
    <name evidence="3" type="ORF">BDBG_00182</name>
</gene>
<dbReference type="OrthoDB" id="4207724at2759"/>
<name>A0A179UAA3_BLAGS</name>
<feature type="compositionally biased region" description="Basic and acidic residues" evidence="1">
    <location>
        <begin position="274"/>
        <end position="325"/>
    </location>
</feature>
<keyword evidence="2" id="KW-0472">Membrane</keyword>
<dbReference type="GeneID" id="8508020"/>
<dbReference type="EMBL" id="GG657448">
    <property type="protein sequence ID" value="OAT03462.1"/>
    <property type="molecule type" value="Genomic_DNA"/>
</dbReference>
<feature type="compositionally biased region" description="Low complexity" evidence="1">
    <location>
        <begin position="459"/>
        <end position="472"/>
    </location>
</feature>
<evidence type="ECO:0000256" key="2">
    <source>
        <dbReference type="SAM" id="Phobius"/>
    </source>
</evidence>
<dbReference type="VEuPathDB" id="FungiDB:BDBG_00182"/>
<accession>A0A179UAA3</accession>
<evidence type="ECO:0000313" key="3">
    <source>
        <dbReference type="EMBL" id="OAT03462.1"/>
    </source>
</evidence>
<keyword evidence="2" id="KW-0812">Transmembrane</keyword>
<evidence type="ECO:0000313" key="4">
    <source>
        <dbReference type="Proteomes" id="UP000002038"/>
    </source>
</evidence>
<dbReference type="AlphaFoldDB" id="A0A179UAA3"/>
<feature type="compositionally biased region" description="Basic and acidic residues" evidence="1">
    <location>
        <begin position="108"/>
        <end position="119"/>
    </location>
</feature>
<feature type="compositionally biased region" description="Basic and acidic residues" evidence="1">
    <location>
        <begin position="146"/>
        <end position="188"/>
    </location>
</feature>
<feature type="transmembrane region" description="Helical" evidence="2">
    <location>
        <begin position="9"/>
        <end position="26"/>
    </location>
</feature>
<proteinExistence type="predicted"/>
<protein>
    <submittedName>
        <fullName evidence="3">Uncharacterized protein</fullName>
    </submittedName>
</protein>
<keyword evidence="2" id="KW-1133">Transmembrane helix</keyword>
<feature type="region of interest" description="Disordered" evidence="1">
    <location>
        <begin position="412"/>
        <end position="494"/>
    </location>
</feature>
<dbReference type="KEGG" id="bgh:BDBG_00182"/>
<keyword evidence="4" id="KW-1185">Reference proteome</keyword>
<dbReference type="Proteomes" id="UP000002038">
    <property type="component" value="Unassembled WGS sequence"/>
</dbReference>
<feature type="compositionally biased region" description="Polar residues" evidence="1">
    <location>
        <begin position="337"/>
        <end position="352"/>
    </location>
</feature>
<evidence type="ECO:0000256" key="1">
    <source>
        <dbReference type="SAM" id="MobiDB-lite"/>
    </source>
</evidence>
<sequence>MIEPKMNPFLNWAIVLVISGGLFWYYKLRSCPRVRATPLKALVEKHENGYLSKKAKRKAKRSPDNASSSGSRTPPPKPIVHSPAKQEVVSSGVHKAEAGDEGMNIQEFAKRLSKAKEGTKLSSADSKPNKHQVRTKKIVSSAVEPANKDITAKKDIAASKDTSAEKDVTVEKDVTIEKDTTVDKDATAEKGTTSNGDTTAEKDATESSTCTSSTTGGDADDDMSSVNSPVVNPTVPTAGSVSDMLPPPPATIPVLRLVDVSQEAEQSAKKNRKSEKVTETKKQRQRRIKNENRKKMVEDAERERRIQLEKQLHTAREHERREAAKSKPPPAANAWKTENSSNKPNGLRQSTNEPPPTSFLDTFEPAAEPAANPLPTSETTKPSSYLESWANNLPSEEEQMRIIMSESEWTTVCNRKKERRNGSKHTGSVSASETSSSDFQAVKAPRPSINQPPPPPKTKTPTSEAAKATPTALFPPKQETSNSKGHPLDSDWEP</sequence>
<organism evidence="3 4">
    <name type="scientific">Blastomyces gilchristii (strain SLH14081)</name>
    <name type="common">Blastomyces dermatitidis</name>
    <dbReference type="NCBI Taxonomy" id="559298"/>
    <lineage>
        <taxon>Eukaryota</taxon>
        <taxon>Fungi</taxon>
        <taxon>Dikarya</taxon>
        <taxon>Ascomycota</taxon>
        <taxon>Pezizomycotina</taxon>
        <taxon>Eurotiomycetes</taxon>
        <taxon>Eurotiomycetidae</taxon>
        <taxon>Onygenales</taxon>
        <taxon>Ajellomycetaceae</taxon>
        <taxon>Blastomyces</taxon>
    </lineage>
</organism>
<feature type="compositionally biased region" description="Low complexity" evidence="1">
    <location>
        <begin position="428"/>
        <end position="437"/>
    </location>
</feature>
<feature type="compositionally biased region" description="Low complexity" evidence="1">
    <location>
        <begin position="364"/>
        <end position="375"/>
    </location>
</feature>
<feature type="compositionally biased region" description="Low complexity" evidence="1">
    <location>
        <begin position="224"/>
        <end position="237"/>
    </location>
</feature>
<feature type="compositionally biased region" description="Basic residues" evidence="1">
    <location>
        <begin position="414"/>
        <end position="423"/>
    </location>
</feature>
<feature type="compositionally biased region" description="Low complexity" evidence="1">
    <location>
        <begin position="206"/>
        <end position="217"/>
    </location>
</feature>
<feature type="region of interest" description="Disordered" evidence="1">
    <location>
        <begin position="50"/>
        <end position="392"/>
    </location>
</feature>
<reference evidence="4" key="1">
    <citation type="journal article" date="2015" name="PLoS Genet.">
        <title>The dynamic genome and transcriptome of the human fungal pathogen Blastomyces and close relative Emmonsia.</title>
        <authorList>
            <person name="Munoz J.F."/>
            <person name="Gauthier G.M."/>
            <person name="Desjardins C.A."/>
            <person name="Gallo J.E."/>
            <person name="Holder J."/>
            <person name="Sullivan T.D."/>
            <person name="Marty A.J."/>
            <person name="Carmen J.C."/>
            <person name="Chen Z."/>
            <person name="Ding L."/>
            <person name="Gujja S."/>
            <person name="Magrini V."/>
            <person name="Misas E."/>
            <person name="Mitreva M."/>
            <person name="Priest M."/>
            <person name="Saif S."/>
            <person name="Whiston E.A."/>
            <person name="Young S."/>
            <person name="Zeng Q."/>
            <person name="Goldman W.E."/>
            <person name="Mardis E.R."/>
            <person name="Taylor J.W."/>
            <person name="McEwen J.G."/>
            <person name="Clay O.K."/>
            <person name="Klein B.S."/>
            <person name="Cuomo C.A."/>
        </authorList>
    </citation>
    <scope>NUCLEOTIDE SEQUENCE [LARGE SCALE GENOMIC DNA]</scope>
    <source>
        <strain evidence="4">SLH14081</strain>
    </source>
</reference>
<dbReference type="RefSeq" id="XP_031575654.1">
    <property type="nucleotide sequence ID" value="XM_031719771.1"/>
</dbReference>